<dbReference type="InterPro" id="IPR051219">
    <property type="entry name" value="Heterochromatin_chromo-domain"/>
</dbReference>
<dbReference type="Pfam" id="PF00385">
    <property type="entry name" value="Chromo"/>
    <property type="match status" value="1"/>
</dbReference>
<name>A0A367IQ04_RHIAZ</name>
<comment type="subcellular location">
    <subcellularLocation>
        <location evidence="2">Nucleus</location>
    </subcellularLocation>
</comment>
<dbReference type="GO" id="GO:0046872">
    <property type="term" value="F:metal ion binding"/>
    <property type="evidence" value="ECO:0007669"/>
    <property type="project" value="UniProtKB-KW"/>
</dbReference>
<evidence type="ECO:0000256" key="2">
    <source>
        <dbReference type="ARBA" id="ARBA00004123"/>
    </source>
</evidence>
<keyword evidence="7" id="KW-1185">Reference proteome</keyword>
<comment type="caution">
    <text evidence="6">The sequence shown here is derived from an EMBL/GenBank/DDBJ whole genome shotgun (WGS) entry which is preliminary data.</text>
</comment>
<evidence type="ECO:0000256" key="1">
    <source>
        <dbReference type="ARBA" id="ARBA00001968"/>
    </source>
</evidence>
<dbReference type="InterPro" id="IPR023780">
    <property type="entry name" value="Chromo_domain"/>
</dbReference>
<dbReference type="PROSITE" id="PS50013">
    <property type="entry name" value="CHROMO_2"/>
    <property type="match status" value="1"/>
</dbReference>
<comment type="cofactor">
    <cofactor evidence="1">
        <name>a divalent metal cation</name>
        <dbReference type="ChEBI" id="CHEBI:60240"/>
    </cofactor>
</comment>
<feature type="non-terminal residue" evidence="6">
    <location>
        <position position="1"/>
    </location>
</feature>
<evidence type="ECO:0000313" key="6">
    <source>
        <dbReference type="EMBL" id="RCH79777.1"/>
    </source>
</evidence>
<feature type="domain" description="Chromo" evidence="5">
    <location>
        <begin position="257"/>
        <end position="314"/>
    </location>
</feature>
<dbReference type="CDD" id="cd18978">
    <property type="entry name" value="CD_DDE_transposase_like"/>
    <property type="match status" value="1"/>
</dbReference>
<dbReference type="GO" id="GO:0005634">
    <property type="term" value="C:nucleus"/>
    <property type="evidence" value="ECO:0007669"/>
    <property type="project" value="UniProtKB-SubCell"/>
</dbReference>
<sequence>HVTLMIDGHDSRATYLNAKDHTMYYSYKLKKSGFRTQVCTDINGMVLFVSKSAPCAENNDGSMLADMKLKRKVTKYDCVVVDGGYTLFLDRILARNSHLGEHNFVAPVRKQRHMELTEDEVKYNTILGSFRSAIEATFGEIGHLFHRFNGKSVIRVADTETFTVQFKLACILHNLKKFVRMGNIPCTEHHTYWMQPEFDYDNGCSTSVFDNIACGGIGVKKQHADVMEDLQQQLLMLDVNDQAVSGEEDDISADEHYEVEAIVNHRGPKHRREYLVKWVGYSDTSNSWLTAEMFDTSDMVKDYEKVVKARRSRN</sequence>
<dbReference type="InterPro" id="IPR000953">
    <property type="entry name" value="Chromo/chromo_shadow_dom"/>
</dbReference>
<dbReference type="PANTHER" id="PTHR22812">
    <property type="entry name" value="CHROMOBOX PROTEIN"/>
    <property type="match status" value="1"/>
</dbReference>
<dbReference type="STRING" id="86630.A0A367IQ04"/>
<organism evidence="6 7">
    <name type="scientific">Rhizopus azygosporus</name>
    <name type="common">Rhizopus microsporus var. azygosporus</name>
    <dbReference type="NCBI Taxonomy" id="86630"/>
    <lineage>
        <taxon>Eukaryota</taxon>
        <taxon>Fungi</taxon>
        <taxon>Fungi incertae sedis</taxon>
        <taxon>Mucoromycota</taxon>
        <taxon>Mucoromycotina</taxon>
        <taxon>Mucoromycetes</taxon>
        <taxon>Mucorales</taxon>
        <taxon>Mucorineae</taxon>
        <taxon>Rhizopodaceae</taxon>
        <taxon>Rhizopus</taxon>
    </lineage>
</organism>
<evidence type="ECO:0000256" key="3">
    <source>
        <dbReference type="ARBA" id="ARBA00022723"/>
    </source>
</evidence>
<evidence type="ECO:0000256" key="4">
    <source>
        <dbReference type="ARBA" id="ARBA00023242"/>
    </source>
</evidence>
<protein>
    <recommendedName>
        <fullName evidence="5">Chromo domain-containing protein</fullName>
    </recommendedName>
</protein>
<dbReference type="OrthoDB" id="2393881at2759"/>
<dbReference type="Gene3D" id="2.40.50.40">
    <property type="match status" value="1"/>
</dbReference>
<dbReference type="Pfam" id="PF13359">
    <property type="entry name" value="DDE_Tnp_4"/>
    <property type="match status" value="1"/>
</dbReference>
<reference evidence="6 7" key="1">
    <citation type="journal article" date="2018" name="G3 (Bethesda)">
        <title>Phylogenetic and Phylogenomic Definition of Rhizopus Species.</title>
        <authorList>
            <person name="Gryganskyi A.P."/>
            <person name="Golan J."/>
            <person name="Dolatabadi S."/>
            <person name="Mondo S."/>
            <person name="Robb S."/>
            <person name="Idnurm A."/>
            <person name="Muszewska A."/>
            <person name="Steczkiewicz K."/>
            <person name="Masonjones S."/>
            <person name="Liao H.L."/>
            <person name="Gajdeczka M.T."/>
            <person name="Anike F."/>
            <person name="Vuek A."/>
            <person name="Anishchenko I.M."/>
            <person name="Voigt K."/>
            <person name="de Hoog G.S."/>
            <person name="Smith M.E."/>
            <person name="Heitman J."/>
            <person name="Vilgalys R."/>
            <person name="Stajich J.E."/>
        </authorList>
    </citation>
    <scope>NUCLEOTIDE SEQUENCE [LARGE SCALE GENOMIC DNA]</scope>
    <source>
        <strain evidence="6 7">CBS 357.93</strain>
    </source>
</reference>
<dbReference type="Proteomes" id="UP000252139">
    <property type="component" value="Unassembled WGS sequence"/>
</dbReference>
<keyword evidence="4" id="KW-0539">Nucleus</keyword>
<evidence type="ECO:0000313" key="7">
    <source>
        <dbReference type="Proteomes" id="UP000252139"/>
    </source>
</evidence>
<dbReference type="AlphaFoldDB" id="A0A367IQ04"/>
<dbReference type="InterPro" id="IPR016197">
    <property type="entry name" value="Chromo-like_dom_sf"/>
</dbReference>
<dbReference type="SMART" id="SM00298">
    <property type="entry name" value="CHROMO"/>
    <property type="match status" value="1"/>
</dbReference>
<keyword evidence="3" id="KW-0479">Metal-binding</keyword>
<dbReference type="EMBL" id="PJQL01004291">
    <property type="protein sequence ID" value="RCH79777.1"/>
    <property type="molecule type" value="Genomic_DNA"/>
</dbReference>
<dbReference type="InterPro" id="IPR027806">
    <property type="entry name" value="HARBI1_dom"/>
</dbReference>
<evidence type="ECO:0000259" key="5">
    <source>
        <dbReference type="PROSITE" id="PS50013"/>
    </source>
</evidence>
<accession>A0A367IQ04</accession>
<gene>
    <name evidence="6" type="ORF">CU097_000326</name>
</gene>
<proteinExistence type="predicted"/>
<dbReference type="SUPFAM" id="SSF54160">
    <property type="entry name" value="Chromo domain-like"/>
    <property type="match status" value="1"/>
</dbReference>